<reference evidence="7" key="1">
    <citation type="journal article" date="2014" name="Front. Microbiol.">
        <title>High frequency of phylogenetically diverse reductive dehalogenase-homologous genes in deep subseafloor sedimentary metagenomes.</title>
        <authorList>
            <person name="Kawai M."/>
            <person name="Futagami T."/>
            <person name="Toyoda A."/>
            <person name="Takaki Y."/>
            <person name="Nishi S."/>
            <person name="Hori S."/>
            <person name="Arai W."/>
            <person name="Tsubouchi T."/>
            <person name="Morono Y."/>
            <person name="Uchiyama I."/>
            <person name="Ito T."/>
            <person name="Fujiyama A."/>
            <person name="Inagaki F."/>
            <person name="Takami H."/>
        </authorList>
    </citation>
    <scope>NUCLEOTIDE SEQUENCE</scope>
    <source>
        <strain evidence="7">Expedition CK06-06</strain>
    </source>
</reference>
<dbReference type="Gene3D" id="3.20.20.70">
    <property type="entry name" value="Aldolase class I"/>
    <property type="match status" value="1"/>
</dbReference>
<proteinExistence type="predicted"/>
<evidence type="ECO:0000256" key="3">
    <source>
        <dbReference type="ARBA" id="ARBA00022605"/>
    </source>
</evidence>
<name>X1C765_9ZZZZ</name>
<sequence length="180" mass="20001">MPISPIFRKTLKQKPEEQLEMIKDGIQYAIENGFKVNWVSEDGTRCDFEHLKNVFQTAIEAGAERIVLGDTVGILTPISTSYLIRRIKNEVTTPLNKEVPMGIHTHNDFGLAVANTVTGVFEGCTYPHTCINGYGERAGNAALEEVVTTLERTGINTGIDLTRLPEISEVCEKYFNQLLA</sequence>
<organism evidence="7">
    <name type="scientific">marine sediment metagenome</name>
    <dbReference type="NCBI Taxonomy" id="412755"/>
    <lineage>
        <taxon>unclassified sequences</taxon>
        <taxon>metagenomes</taxon>
        <taxon>ecological metagenomes</taxon>
    </lineage>
</organism>
<feature type="non-terminal residue" evidence="7">
    <location>
        <position position="180"/>
    </location>
</feature>
<evidence type="ECO:0000256" key="4">
    <source>
        <dbReference type="ARBA" id="ARBA00022679"/>
    </source>
</evidence>
<dbReference type="Pfam" id="PF00682">
    <property type="entry name" value="HMGL-like"/>
    <property type="match status" value="1"/>
</dbReference>
<keyword evidence="4" id="KW-0808">Transferase</keyword>
<evidence type="ECO:0000313" key="7">
    <source>
        <dbReference type="EMBL" id="GAG89137.1"/>
    </source>
</evidence>
<comment type="pathway">
    <text evidence="1">Amino-acid biosynthesis; L-leucine biosynthesis; L-leucine from 3-methyl-2-oxobutanoate: step 1/4.</text>
</comment>
<dbReference type="PROSITE" id="PS50991">
    <property type="entry name" value="PYR_CT"/>
    <property type="match status" value="1"/>
</dbReference>
<dbReference type="SUPFAM" id="SSF51569">
    <property type="entry name" value="Aldolase"/>
    <property type="match status" value="1"/>
</dbReference>
<evidence type="ECO:0000259" key="6">
    <source>
        <dbReference type="PROSITE" id="PS50991"/>
    </source>
</evidence>
<evidence type="ECO:0000256" key="5">
    <source>
        <dbReference type="ARBA" id="ARBA00023304"/>
    </source>
</evidence>
<dbReference type="PANTHER" id="PTHR10277:SF9">
    <property type="entry name" value="2-ISOPROPYLMALATE SYNTHASE 1, CHLOROPLASTIC-RELATED"/>
    <property type="match status" value="1"/>
</dbReference>
<evidence type="ECO:0000256" key="2">
    <source>
        <dbReference type="ARBA" id="ARBA00012973"/>
    </source>
</evidence>
<accession>X1C765</accession>
<dbReference type="PANTHER" id="PTHR10277">
    <property type="entry name" value="HOMOCITRATE SYNTHASE-RELATED"/>
    <property type="match status" value="1"/>
</dbReference>
<keyword evidence="5" id="KW-0100">Branched-chain amino acid biosynthesis</keyword>
<protein>
    <recommendedName>
        <fullName evidence="2">2-isopropylmalate synthase</fullName>
        <ecNumber evidence="2">2.3.3.13</ecNumber>
    </recommendedName>
</protein>
<dbReference type="InterPro" id="IPR002034">
    <property type="entry name" value="AIPM/Hcit_synth_CS"/>
</dbReference>
<dbReference type="InterPro" id="IPR050073">
    <property type="entry name" value="2-IPM_HCS-like"/>
</dbReference>
<dbReference type="InterPro" id="IPR000891">
    <property type="entry name" value="PYR_CT"/>
</dbReference>
<gene>
    <name evidence="7" type="ORF">S01H4_27094</name>
</gene>
<dbReference type="EMBL" id="BART01013174">
    <property type="protein sequence ID" value="GAG89137.1"/>
    <property type="molecule type" value="Genomic_DNA"/>
</dbReference>
<comment type="caution">
    <text evidence="7">The sequence shown here is derived from an EMBL/GenBank/DDBJ whole genome shotgun (WGS) entry which is preliminary data.</text>
</comment>
<dbReference type="EC" id="2.3.3.13" evidence="2"/>
<dbReference type="PROSITE" id="PS00816">
    <property type="entry name" value="AIPM_HOMOCIT_SYNTH_2"/>
    <property type="match status" value="1"/>
</dbReference>
<keyword evidence="3" id="KW-0028">Amino-acid biosynthesis</keyword>
<dbReference type="GO" id="GO:0003852">
    <property type="term" value="F:2-isopropylmalate synthase activity"/>
    <property type="evidence" value="ECO:0007669"/>
    <property type="project" value="UniProtKB-EC"/>
</dbReference>
<feature type="domain" description="Pyruvate carboxyltransferase" evidence="6">
    <location>
        <begin position="1"/>
        <end position="165"/>
    </location>
</feature>
<evidence type="ECO:0000256" key="1">
    <source>
        <dbReference type="ARBA" id="ARBA00004689"/>
    </source>
</evidence>
<dbReference type="GO" id="GO:0009098">
    <property type="term" value="P:L-leucine biosynthetic process"/>
    <property type="evidence" value="ECO:0007669"/>
    <property type="project" value="TreeGrafter"/>
</dbReference>
<dbReference type="InterPro" id="IPR013785">
    <property type="entry name" value="Aldolase_TIM"/>
</dbReference>
<dbReference type="AlphaFoldDB" id="X1C765"/>